<comment type="caution">
    <text evidence="5">The sequence shown here is derived from an EMBL/GenBank/DDBJ whole genome shotgun (WGS) entry which is preliminary data.</text>
</comment>
<dbReference type="InterPro" id="IPR005318">
    <property type="entry name" value="OM_porin_bac"/>
</dbReference>
<proteinExistence type="inferred from homology"/>
<protein>
    <submittedName>
        <fullName evidence="5">Outer membrane OprD family porin</fullName>
    </submittedName>
</protein>
<dbReference type="PANTHER" id="PTHR34596:SF2">
    <property type="entry name" value="CHITOPORIN"/>
    <property type="match status" value="1"/>
</dbReference>
<dbReference type="PANTHER" id="PTHR34596">
    <property type="entry name" value="CHITOPORIN"/>
    <property type="match status" value="1"/>
</dbReference>
<dbReference type="Proteomes" id="UP000319627">
    <property type="component" value="Unassembled WGS sequence"/>
</dbReference>
<evidence type="ECO:0000256" key="4">
    <source>
        <dbReference type="SAM" id="SignalP"/>
    </source>
</evidence>
<dbReference type="EMBL" id="VLKG01000006">
    <property type="protein sequence ID" value="TWH64899.1"/>
    <property type="molecule type" value="Genomic_DNA"/>
</dbReference>
<evidence type="ECO:0000313" key="6">
    <source>
        <dbReference type="Proteomes" id="UP000319627"/>
    </source>
</evidence>
<keyword evidence="6" id="KW-1185">Reference proteome</keyword>
<accession>A0A562I1H6</accession>
<comment type="similarity">
    <text evidence="1">Belongs to the outer membrane porin (Opr) (TC 1.B.25) family.</text>
</comment>
<dbReference type="AlphaFoldDB" id="A0A562I1H6"/>
<dbReference type="GO" id="GO:0015288">
    <property type="term" value="F:porin activity"/>
    <property type="evidence" value="ECO:0007669"/>
    <property type="project" value="TreeGrafter"/>
</dbReference>
<evidence type="ECO:0000256" key="1">
    <source>
        <dbReference type="ARBA" id="ARBA00009075"/>
    </source>
</evidence>
<evidence type="ECO:0000256" key="2">
    <source>
        <dbReference type="ARBA" id="ARBA00022448"/>
    </source>
</evidence>
<dbReference type="Gene3D" id="2.40.160.10">
    <property type="entry name" value="Porin"/>
    <property type="match status" value="1"/>
</dbReference>
<dbReference type="Pfam" id="PF03573">
    <property type="entry name" value="OprD"/>
    <property type="match status" value="1"/>
</dbReference>
<sequence>MLETPIARGIALATLGMTLAVPSVSQAAFFEDSKATLELRNFYFNRDFRQDTATKNKAAEWAQGFLLRYESGFTEGPVGFGIDAIGLLGVKLDSGRGDTGTGLLQVDNDGDPKDEYGKFGATLKARYANSIFRVGTLIPKVPVLMSNDSRLLPQMWRGAQLTSTDIKDLTINIGRLNREVPRDKSSSEKINMNNAGKRVTGANPSDRFDFASFNYKWTSNLSTSYSYAKLDGNYRQDLLNLIHTWPIMAGHSIKTDLRYARSTDDGRTNVDNDAMGAMFTYQMYSHKFSLGLQKMTGDTGFAYLGISDPYLVNYVQIGDFANADEKSWQLRYDYDFAALGIPGLTFMTRYLSGHDIDRGVSRKGKEWERDTDIGYVFQDGVLKNLGFKWRNATFRSNMTGNDIDENRVIVSYTVPLL</sequence>
<dbReference type="RefSeq" id="WP_144571550.1">
    <property type="nucleotide sequence ID" value="NZ_VLKG01000006.1"/>
</dbReference>
<dbReference type="OrthoDB" id="6759120at2"/>
<dbReference type="GO" id="GO:0016020">
    <property type="term" value="C:membrane"/>
    <property type="evidence" value="ECO:0007669"/>
    <property type="project" value="InterPro"/>
</dbReference>
<keyword evidence="3 4" id="KW-0732">Signal</keyword>
<gene>
    <name evidence="5" type="ORF">LX59_01840</name>
</gene>
<evidence type="ECO:0000313" key="5">
    <source>
        <dbReference type="EMBL" id="TWH64899.1"/>
    </source>
</evidence>
<dbReference type="FunFam" id="2.40.160.10:FF:000008">
    <property type="entry name" value="OprD family porin"/>
    <property type="match status" value="1"/>
</dbReference>
<feature type="chain" id="PRO_5022039416" evidence="4">
    <location>
        <begin position="28"/>
        <end position="417"/>
    </location>
</feature>
<reference evidence="5 6" key="1">
    <citation type="submission" date="2019-07" db="EMBL/GenBank/DDBJ databases">
        <title>Genomic Encyclopedia of Type Strains, Phase I: the one thousand microbial genomes (KMG-I) project.</title>
        <authorList>
            <person name="Kyrpides N."/>
        </authorList>
    </citation>
    <scope>NUCLEOTIDE SEQUENCE [LARGE SCALE GENOMIC DNA]</scope>
    <source>
        <strain evidence="5 6">DSM 375</strain>
    </source>
</reference>
<feature type="signal peptide" evidence="4">
    <location>
        <begin position="1"/>
        <end position="27"/>
    </location>
</feature>
<evidence type="ECO:0000256" key="3">
    <source>
        <dbReference type="ARBA" id="ARBA00022729"/>
    </source>
</evidence>
<dbReference type="InterPro" id="IPR023614">
    <property type="entry name" value="Porin_dom_sf"/>
</dbReference>
<keyword evidence="2" id="KW-0813">Transport</keyword>
<name>A0A562I1H6_9GAMM</name>
<organism evidence="5 6">
    <name type="scientific">Azomonas agilis</name>
    <dbReference type="NCBI Taxonomy" id="116849"/>
    <lineage>
        <taxon>Bacteria</taxon>
        <taxon>Pseudomonadati</taxon>
        <taxon>Pseudomonadota</taxon>
        <taxon>Gammaproteobacteria</taxon>
        <taxon>Pseudomonadales</taxon>
        <taxon>Pseudomonadaceae</taxon>
        <taxon>Azomonas</taxon>
    </lineage>
</organism>